<dbReference type="Gene3D" id="1.10.287.2900">
    <property type="match status" value="1"/>
</dbReference>
<evidence type="ECO:0000256" key="5">
    <source>
        <dbReference type="ARBA" id="ARBA00022927"/>
    </source>
</evidence>
<dbReference type="GO" id="GO:0045041">
    <property type="term" value="P:protein import into mitochondrial intermembrane space"/>
    <property type="evidence" value="ECO:0007669"/>
    <property type="project" value="InterPro"/>
</dbReference>
<evidence type="ECO:0000256" key="8">
    <source>
        <dbReference type="ARBA" id="ARBA00023128"/>
    </source>
</evidence>
<dbReference type="PANTHER" id="PTHR21622">
    <property type="entry name" value="COILED-COIL-HELIX-COILED-COIL-HELIX DOMAIN CONTAINING 4"/>
    <property type="match status" value="1"/>
</dbReference>
<dbReference type="Proteomes" id="UP001377567">
    <property type="component" value="Unassembled WGS sequence"/>
</dbReference>
<evidence type="ECO:0000256" key="3">
    <source>
        <dbReference type="ARBA" id="ARBA00013714"/>
    </source>
</evidence>
<feature type="region of interest" description="Disordered" evidence="12">
    <location>
        <begin position="81"/>
        <end position="111"/>
    </location>
</feature>
<dbReference type="EMBL" id="BTGD01000001">
    <property type="protein sequence ID" value="GMM53764.1"/>
    <property type="molecule type" value="Genomic_DNA"/>
</dbReference>
<keyword evidence="14" id="KW-1185">Reference proteome</keyword>
<dbReference type="AlphaFoldDB" id="A0AAV5RT91"/>
<keyword evidence="10" id="KW-0676">Redox-active center</keyword>
<sequence length="272" mass="28806">MLRGVLRRRVCMRWYSGERRGSAPAGLVGPRGGVALAVAAAALGAVYVAPGGADEVETSLEGVQERESVSDALRDARKLAQEQRIPGGGEKAVPDEAPQGSTDEVQIDSTPDKPAFDEITISVPGDITLFSPHVPVKSEIVSVESEIETVPLEDTPKPSKVEPGVEDTFVAPPPHHDVQIIDTEGICLAIPVPPKETEAETQPPLFEEGAGEINWDSPSFGGLPHGNCGPEFRTAFACFVHSKTEPKGADCTRLFNLMQDCFASTATSSSPP</sequence>
<keyword evidence="8" id="KW-0496">Mitochondrion</keyword>
<feature type="compositionally biased region" description="Polar residues" evidence="12">
    <location>
        <begin position="99"/>
        <end position="109"/>
    </location>
</feature>
<evidence type="ECO:0000256" key="1">
    <source>
        <dbReference type="ARBA" id="ARBA00001973"/>
    </source>
</evidence>
<dbReference type="GO" id="GO:0015035">
    <property type="term" value="F:protein-disulfide reductase activity"/>
    <property type="evidence" value="ECO:0007669"/>
    <property type="project" value="InterPro"/>
</dbReference>
<dbReference type="InterPro" id="IPR039289">
    <property type="entry name" value="CHCHD4"/>
</dbReference>
<keyword evidence="5" id="KW-0653">Protein transport</keyword>
<dbReference type="PANTHER" id="PTHR21622:SF0">
    <property type="entry name" value="COILED-COIL-HELIX-COILED-COIL-HELIX DOMAIN CONTAINING 4"/>
    <property type="match status" value="1"/>
</dbReference>
<evidence type="ECO:0000256" key="12">
    <source>
        <dbReference type="SAM" id="MobiDB-lite"/>
    </source>
</evidence>
<comment type="cofactor">
    <cofactor evidence="1">
        <name>Cu(2+)</name>
        <dbReference type="ChEBI" id="CHEBI:29036"/>
    </cofactor>
</comment>
<protein>
    <recommendedName>
        <fullName evidence="3">Mitochondrial intermembrane space import and assembly protein 40</fullName>
    </recommendedName>
    <alternativeName>
        <fullName evidence="11">Mitochondrial import inner membrane translocase TIM40</fullName>
    </alternativeName>
</protein>
<accession>A0AAV5RT91</accession>
<evidence type="ECO:0000313" key="13">
    <source>
        <dbReference type="EMBL" id="GMM53764.1"/>
    </source>
</evidence>
<evidence type="ECO:0000256" key="11">
    <source>
        <dbReference type="ARBA" id="ARBA00033150"/>
    </source>
</evidence>
<organism evidence="13 14">
    <name type="scientific">Maudiozyma humilis</name>
    <name type="common">Sour dough yeast</name>
    <name type="synonym">Kazachstania humilis</name>
    <dbReference type="NCBI Taxonomy" id="51915"/>
    <lineage>
        <taxon>Eukaryota</taxon>
        <taxon>Fungi</taxon>
        <taxon>Dikarya</taxon>
        <taxon>Ascomycota</taxon>
        <taxon>Saccharomycotina</taxon>
        <taxon>Saccharomycetes</taxon>
        <taxon>Saccharomycetales</taxon>
        <taxon>Saccharomycetaceae</taxon>
        <taxon>Maudiozyma</taxon>
    </lineage>
</organism>
<keyword evidence="9" id="KW-1015">Disulfide bond</keyword>
<keyword evidence="7" id="KW-0811">Translocation</keyword>
<evidence type="ECO:0000256" key="2">
    <source>
        <dbReference type="ARBA" id="ARBA00004164"/>
    </source>
</evidence>
<comment type="caution">
    <text evidence="13">The sequence shown here is derived from an EMBL/GenBank/DDBJ whole genome shotgun (WGS) entry which is preliminary data.</text>
</comment>
<keyword evidence="6" id="KW-0560">Oxidoreductase</keyword>
<evidence type="ECO:0000256" key="4">
    <source>
        <dbReference type="ARBA" id="ARBA00022448"/>
    </source>
</evidence>
<evidence type="ECO:0000256" key="7">
    <source>
        <dbReference type="ARBA" id="ARBA00023010"/>
    </source>
</evidence>
<comment type="subcellular location">
    <subcellularLocation>
        <location evidence="2">Mitochondrion inner membrane</location>
        <topology evidence="2">Single-pass type II membrane protein</topology>
        <orientation evidence="2">Intermembrane side</orientation>
    </subcellularLocation>
</comment>
<evidence type="ECO:0000256" key="10">
    <source>
        <dbReference type="ARBA" id="ARBA00023284"/>
    </source>
</evidence>
<gene>
    <name evidence="13" type="ORF">DAKH74_003800</name>
</gene>
<proteinExistence type="predicted"/>
<reference evidence="13 14" key="1">
    <citation type="journal article" date="2023" name="Elife">
        <title>Identification of key yeast species and microbe-microbe interactions impacting larval growth of Drosophila in the wild.</title>
        <authorList>
            <person name="Mure A."/>
            <person name="Sugiura Y."/>
            <person name="Maeda R."/>
            <person name="Honda K."/>
            <person name="Sakurai N."/>
            <person name="Takahashi Y."/>
            <person name="Watada M."/>
            <person name="Katoh T."/>
            <person name="Gotoh A."/>
            <person name="Gotoh Y."/>
            <person name="Taniguchi I."/>
            <person name="Nakamura K."/>
            <person name="Hayashi T."/>
            <person name="Katayama T."/>
            <person name="Uemura T."/>
            <person name="Hattori Y."/>
        </authorList>
    </citation>
    <scope>NUCLEOTIDE SEQUENCE [LARGE SCALE GENOMIC DNA]</scope>
    <source>
        <strain evidence="13 14">KH-74</strain>
    </source>
</reference>
<evidence type="ECO:0000256" key="6">
    <source>
        <dbReference type="ARBA" id="ARBA00023002"/>
    </source>
</evidence>
<name>A0AAV5RT91_MAUHU</name>
<dbReference type="GO" id="GO:0005758">
    <property type="term" value="C:mitochondrial intermembrane space"/>
    <property type="evidence" value="ECO:0007669"/>
    <property type="project" value="TreeGrafter"/>
</dbReference>
<evidence type="ECO:0000313" key="14">
    <source>
        <dbReference type="Proteomes" id="UP001377567"/>
    </source>
</evidence>
<dbReference type="GO" id="GO:0005743">
    <property type="term" value="C:mitochondrial inner membrane"/>
    <property type="evidence" value="ECO:0007669"/>
    <property type="project" value="UniProtKB-SubCell"/>
</dbReference>
<evidence type="ECO:0000256" key="9">
    <source>
        <dbReference type="ARBA" id="ARBA00023157"/>
    </source>
</evidence>
<keyword evidence="4" id="KW-0813">Transport</keyword>